<name>A0A9W6G7J0_9ACTN</name>
<gene>
    <name evidence="1" type="ORF">GALLR39Z86_16960</name>
</gene>
<organism evidence="1 2">
    <name type="scientific">Glycomyces algeriensis</name>
    <dbReference type="NCBI Taxonomy" id="256037"/>
    <lineage>
        <taxon>Bacteria</taxon>
        <taxon>Bacillati</taxon>
        <taxon>Actinomycetota</taxon>
        <taxon>Actinomycetes</taxon>
        <taxon>Glycomycetales</taxon>
        <taxon>Glycomycetaceae</taxon>
        <taxon>Glycomyces</taxon>
    </lineage>
</organism>
<comment type="caution">
    <text evidence="1">The sequence shown here is derived from an EMBL/GenBank/DDBJ whole genome shotgun (WGS) entry which is preliminary data.</text>
</comment>
<dbReference type="AlphaFoldDB" id="A0A9W6G7J0"/>
<proteinExistence type="predicted"/>
<accession>A0A9W6G7J0</accession>
<keyword evidence="2" id="KW-1185">Reference proteome</keyword>
<dbReference type="EMBL" id="BSDT01000001">
    <property type="protein sequence ID" value="GLI41846.1"/>
    <property type="molecule type" value="Genomic_DNA"/>
</dbReference>
<reference evidence="1" key="1">
    <citation type="submission" date="2022-12" db="EMBL/GenBank/DDBJ databases">
        <title>Reference genome sequencing for broad-spectrum identification of bacterial and archaeal isolates by mass spectrometry.</title>
        <authorList>
            <person name="Sekiguchi Y."/>
            <person name="Tourlousse D.M."/>
        </authorList>
    </citation>
    <scope>NUCLEOTIDE SEQUENCE</scope>
    <source>
        <strain evidence="1">LLR39Z86</strain>
    </source>
</reference>
<evidence type="ECO:0000313" key="1">
    <source>
        <dbReference type="EMBL" id="GLI41846.1"/>
    </source>
</evidence>
<sequence length="59" mass="6701">MAASRRSARTRDPRFTSTENACTAMIHAVRTGWGVRLTVFSRADDETAEKYERLRRLAG</sequence>
<protein>
    <submittedName>
        <fullName evidence="1">Uncharacterized protein</fullName>
    </submittedName>
</protein>
<dbReference type="Proteomes" id="UP001144313">
    <property type="component" value="Unassembled WGS sequence"/>
</dbReference>
<evidence type="ECO:0000313" key="2">
    <source>
        <dbReference type="Proteomes" id="UP001144313"/>
    </source>
</evidence>